<dbReference type="InterPro" id="IPR001509">
    <property type="entry name" value="Epimerase_deHydtase"/>
</dbReference>
<dbReference type="GO" id="GO:0005829">
    <property type="term" value="C:cytosol"/>
    <property type="evidence" value="ECO:0007669"/>
    <property type="project" value="TreeGrafter"/>
</dbReference>
<evidence type="ECO:0000256" key="6">
    <source>
        <dbReference type="ARBA" id="ARBA00023144"/>
    </source>
</evidence>
<dbReference type="PANTHER" id="PTHR43725:SF47">
    <property type="entry name" value="UDP-GLUCOSE 4-EPIMERASE"/>
    <property type="match status" value="1"/>
</dbReference>
<evidence type="ECO:0000256" key="1">
    <source>
        <dbReference type="ARBA" id="ARBA00000083"/>
    </source>
</evidence>
<keyword evidence="6" id="KW-0299">Galactose metabolism</keyword>
<dbReference type="Pfam" id="PF01370">
    <property type="entry name" value="Epimerase"/>
    <property type="match status" value="1"/>
</dbReference>
<feature type="non-terminal residue" evidence="9">
    <location>
        <position position="136"/>
    </location>
</feature>
<keyword evidence="6" id="KW-0119">Carbohydrate metabolism</keyword>
<dbReference type="EC" id="5.1.3.2" evidence="4"/>
<dbReference type="Gene3D" id="3.90.25.10">
    <property type="entry name" value="UDP-galactose 4-epimerase, domain 1"/>
    <property type="match status" value="1"/>
</dbReference>
<dbReference type="PANTHER" id="PTHR43725">
    <property type="entry name" value="UDP-GLUCOSE 4-EPIMERASE"/>
    <property type="match status" value="1"/>
</dbReference>
<reference evidence="9 10" key="1">
    <citation type="submission" date="2020-04" db="EMBL/GenBank/DDBJ databases">
        <title>Perkinsus olseni comparative genomics.</title>
        <authorList>
            <person name="Bogema D.R."/>
        </authorList>
    </citation>
    <scope>NUCLEOTIDE SEQUENCE [LARGE SCALE GENOMIC DNA]</scope>
    <source>
        <strain evidence="9">ATCC PRA-205</strain>
    </source>
</reference>
<dbReference type="Proteomes" id="UP000574390">
    <property type="component" value="Unassembled WGS sequence"/>
</dbReference>
<evidence type="ECO:0000256" key="4">
    <source>
        <dbReference type="ARBA" id="ARBA00013189"/>
    </source>
</evidence>
<evidence type="ECO:0000313" key="10">
    <source>
        <dbReference type="Proteomes" id="UP000574390"/>
    </source>
</evidence>
<organism evidence="9 10">
    <name type="scientific">Perkinsus olseni</name>
    <name type="common">Perkinsus atlanticus</name>
    <dbReference type="NCBI Taxonomy" id="32597"/>
    <lineage>
        <taxon>Eukaryota</taxon>
        <taxon>Sar</taxon>
        <taxon>Alveolata</taxon>
        <taxon>Perkinsozoa</taxon>
        <taxon>Perkinsea</taxon>
        <taxon>Perkinsida</taxon>
        <taxon>Perkinsidae</taxon>
        <taxon>Perkinsus</taxon>
    </lineage>
</organism>
<feature type="domain" description="NAD-dependent epimerase/dehydratase" evidence="8">
    <location>
        <begin position="3"/>
        <end position="117"/>
    </location>
</feature>
<dbReference type="GO" id="GO:0003978">
    <property type="term" value="F:UDP-glucose 4-epimerase activity"/>
    <property type="evidence" value="ECO:0007669"/>
    <property type="project" value="UniProtKB-EC"/>
</dbReference>
<sequence>DWPLGPINPYGQTKRMMEQILEDCCVADKEMKVELLRASRAVVRYFNPVGAHPSGLIGEAPSGYPNNLMPFIQQVGIGRRPHLNVFGNDYDTRDGTGVRDYIHVMDLADAHVKAVTYLLRDDIHGAHIHNLGTGNG</sequence>
<accession>A0A7J6SSG9</accession>
<comment type="cofactor">
    <cofactor evidence="2">
        <name>NAD(+)</name>
        <dbReference type="ChEBI" id="CHEBI:57540"/>
    </cofactor>
</comment>
<evidence type="ECO:0000256" key="7">
    <source>
        <dbReference type="ARBA" id="ARBA00023235"/>
    </source>
</evidence>
<feature type="non-terminal residue" evidence="9">
    <location>
        <position position="1"/>
    </location>
</feature>
<evidence type="ECO:0000256" key="3">
    <source>
        <dbReference type="ARBA" id="ARBA00004947"/>
    </source>
</evidence>
<dbReference type="InterPro" id="IPR036291">
    <property type="entry name" value="NAD(P)-bd_dom_sf"/>
</dbReference>
<dbReference type="AlphaFoldDB" id="A0A7J6SSG9"/>
<name>A0A7J6SSG9_PEROL</name>
<dbReference type="GO" id="GO:0006012">
    <property type="term" value="P:galactose metabolic process"/>
    <property type="evidence" value="ECO:0007669"/>
    <property type="project" value="UniProtKB-KW"/>
</dbReference>
<comment type="pathway">
    <text evidence="3">Carbohydrate metabolism; galactose metabolism.</text>
</comment>
<comment type="catalytic activity">
    <reaction evidence="1">
        <text>UDP-alpha-D-glucose = UDP-alpha-D-galactose</text>
        <dbReference type="Rhea" id="RHEA:22168"/>
        <dbReference type="ChEBI" id="CHEBI:58885"/>
        <dbReference type="ChEBI" id="CHEBI:66914"/>
        <dbReference type="EC" id="5.1.3.2"/>
    </reaction>
</comment>
<dbReference type="Gene3D" id="3.40.50.720">
    <property type="entry name" value="NAD(P)-binding Rossmann-like Domain"/>
    <property type="match status" value="1"/>
</dbReference>
<keyword evidence="7" id="KW-0413">Isomerase</keyword>
<evidence type="ECO:0000256" key="2">
    <source>
        <dbReference type="ARBA" id="ARBA00001911"/>
    </source>
</evidence>
<dbReference type="SUPFAM" id="SSF51735">
    <property type="entry name" value="NAD(P)-binding Rossmann-fold domains"/>
    <property type="match status" value="1"/>
</dbReference>
<evidence type="ECO:0000256" key="5">
    <source>
        <dbReference type="ARBA" id="ARBA00023027"/>
    </source>
</evidence>
<dbReference type="EMBL" id="JABANM010012495">
    <property type="protein sequence ID" value="KAF4735899.1"/>
    <property type="molecule type" value="Genomic_DNA"/>
</dbReference>
<keyword evidence="5" id="KW-0520">NAD</keyword>
<evidence type="ECO:0000259" key="8">
    <source>
        <dbReference type="Pfam" id="PF01370"/>
    </source>
</evidence>
<proteinExistence type="predicted"/>
<comment type="caution">
    <text evidence="9">The sequence shown here is derived from an EMBL/GenBank/DDBJ whole genome shotgun (WGS) entry which is preliminary data.</text>
</comment>
<evidence type="ECO:0000313" key="9">
    <source>
        <dbReference type="EMBL" id="KAF4735899.1"/>
    </source>
</evidence>
<protein>
    <recommendedName>
        <fullName evidence="4">UDP-glucose 4-epimerase</fullName>
        <ecNumber evidence="4">5.1.3.2</ecNumber>
    </recommendedName>
</protein>
<gene>
    <name evidence="9" type="primary">UGE5_1</name>
    <name evidence="9" type="ORF">FOZ62_011621</name>
</gene>